<dbReference type="EMBL" id="FQZU01000052">
    <property type="protein sequence ID" value="SHL19833.1"/>
    <property type="molecule type" value="Genomic_DNA"/>
</dbReference>
<dbReference type="GO" id="GO:0003677">
    <property type="term" value="F:DNA binding"/>
    <property type="evidence" value="ECO:0007669"/>
    <property type="project" value="UniProtKB-UniRule"/>
</dbReference>
<dbReference type="OrthoDB" id="5419406at2"/>
<dbReference type="PROSITE" id="PS50977">
    <property type="entry name" value="HTH_TETR_2"/>
    <property type="match status" value="1"/>
</dbReference>
<dbReference type="SUPFAM" id="SSF46689">
    <property type="entry name" value="Homeodomain-like"/>
    <property type="match status" value="1"/>
</dbReference>
<keyword evidence="8" id="KW-1185">Reference proteome</keyword>
<dbReference type="Gene3D" id="1.10.357.10">
    <property type="entry name" value="Tetracycline Repressor, domain 2"/>
    <property type="match status" value="1"/>
</dbReference>
<evidence type="ECO:0000259" key="6">
    <source>
        <dbReference type="PROSITE" id="PS50977"/>
    </source>
</evidence>
<dbReference type="PRINTS" id="PR00455">
    <property type="entry name" value="HTHTETR"/>
</dbReference>
<keyword evidence="4" id="KW-0804">Transcription</keyword>
<evidence type="ECO:0000313" key="7">
    <source>
        <dbReference type="EMBL" id="SHL19833.1"/>
    </source>
</evidence>
<keyword evidence="1" id="KW-0678">Repressor</keyword>
<gene>
    <name evidence="7" type="ORF">SAMN02745216_04794</name>
</gene>
<dbReference type="PANTHER" id="PTHR47506:SF6">
    <property type="entry name" value="HTH-TYPE TRANSCRIPTIONAL REPRESSOR NEMR"/>
    <property type="match status" value="1"/>
</dbReference>
<dbReference type="InterPro" id="IPR001647">
    <property type="entry name" value="HTH_TetR"/>
</dbReference>
<protein>
    <submittedName>
        <fullName evidence="7">Transcriptional regulator, TetR family</fullName>
    </submittedName>
</protein>
<dbReference type="InterPro" id="IPR009057">
    <property type="entry name" value="Homeodomain-like_sf"/>
</dbReference>
<dbReference type="STRING" id="1121393.SAMN02745216_04794"/>
<keyword evidence="2" id="KW-0805">Transcription regulation</keyword>
<sequence length="205" mass="23526">MPPIPELEEIRRKQIIDAALLTISNKGYAKATMAEIAQAANMSKGGLAHYFKTKRELFQEAFTEFYRMIFERVEREAAEIEDPMDKLLGFESLFDAGDPDVVWGYPLLFDCMSVAGRDPEYRVLFSDWVDKWVDLLSRIIREGMEAGIFSPLKPEPMARAISAVYQGIATRWFLARKDHSRDWALESYHNAIRGLMAPYIIANHT</sequence>
<evidence type="ECO:0000313" key="8">
    <source>
        <dbReference type="Proteomes" id="UP000183994"/>
    </source>
</evidence>
<evidence type="ECO:0000256" key="1">
    <source>
        <dbReference type="ARBA" id="ARBA00022491"/>
    </source>
</evidence>
<accession>A0A1M6YP02</accession>
<organism evidence="7 8">
    <name type="scientific">Desulfatibacillum alkenivorans DSM 16219</name>
    <dbReference type="NCBI Taxonomy" id="1121393"/>
    <lineage>
        <taxon>Bacteria</taxon>
        <taxon>Pseudomonadati</taxon>
        <taxon>Thermodesulfobacteriota</taxon>
        <taxon>Desulfobacteria</taxon>
        <taxon>Desulfobacterales</taxon>
        <taxon>Desulfatibacillaceae</taxon>
        <taxon>Desulfatibacillum</taxon>
    </lineage>
</organism>
<dbReference type="InterPro" id="IPR036271">
    <property type="entry name" value="Tet_transcr_reg_TetR-rel_C_sf"/>
</dbReference>
<dbReference type="InterPro" id="IPR039538">
    <property type="entry name" value="BetI_C"/>
</dbReference>
<keyword evidence="3 5" id="KW-0238">DNA-binding</keyword>
<evidence type="ECO:0000256" key="3">
    <source>
        <dbReference type="ARBA" id="ARBA00023125"/>
    </source>
</evidence>
<dbReference type="Proteomes" id="UP000183994">
    <property type="component" value="Unassembled WGS sequence"/>
</dbReference>
<reference evidence="8" key="1">
    <citation type="submission" date="2016-11" db="EMBL/GenBank/DDBJ databases">
        <authorList>
            <person name="Varghese N."/>
            <person name="Submissions S."/>
        </authorList>
    </citation>
    <scope>NUCLEOTIDE SEQUENCE [LARGE SCALE GENOMIC DNA]</scope>
    <source>
        <strain evidence="8">DSM 16219</strain>
    </source>
</reference>
<feature type="domain" description="HTH tetR-type" evidence="6">
    <location>
        <begin position="9"/>
        <end position="69"/>
    </location>
</feature>
<dbReference type="AlphaFoldDB" id="A0A1M6YP02"/>
<evidence type="ECO:0000256" key="5">
    <source>
        <dbReference type="PROSITE-ProRule" id="PRU00335"/>
    </source>
</evidence>
<dbReference type="Pfam" id="PF00440">
    <property type="entry name" value="TetR_N"/>
    <property type="match status" value="1"/>
</dbReference>
<dbReference type="SUPFAM" id="SSF48498">
    <property type="entry name" value="Tetracyclin repressor-like, C-terminal domain"/>
    <property type="match status" value="1"/>
</dbReference>
<dbReference type="PANTHER" id="PTHR47506">
    <property type="entry name" value="TRANSCRIPTIONAL REGULATORY PROTEIN"/>
    <property type="match status" value="1"/>
</dbReference>
<dbReference type="Pfam" id="PF13977">
    <property type="entry name" value="TetR_C_6"/>
    <property type="match status" value="1"/>
</dbReference>
<proteinExistence type="predicted"/>
<evidence type="ECO:0000256" key="4">
    <source>
        <dbReference type="ARBA" id="ARBA00023163"/>
    </source>
</evidence>
<dbReference type="RefSeq" id="WP_073478778.1">
    <property type="nucleotide sequence ID" value="NZ_FQZU01000052.1"/>
</dbReference>
<name>A0A1M6YP02_9BACT</name>
<feature type="DNA-binding region" description="H-T-H motif" evidence="5">
    <location>
        <begin position="32"/>
        <end position="51"/>
    </location>
</feature>
<evidence type="ECO:0000256" key="2">
    <source>
        <dbReference type="ARBA" id="ARBA00023015"/>
    </source>
</evidence>